<sequence>MNRLLFLIGFILIGGNMALSGCKGDGINKKPGGTEGTNKILEVPRIDFIEMAEPQPHEDDPHTIWYDDFSTKKSYMDSKGGIDTKVNFGTKGGSMDAGFNKGDVNGRGNRKVAFGDFPGNPPIINKGQQFNEIFWRIYVKHEHGWEGSPAKMSRATSIVSGNWQQAMIAHVWSGSGNTLTLDPARGVDGQTDQIKTTRYNDFDNLAWLGNKPNSNFRISSTEESGYWVLVESRVKLNTPGENDGINQLWIDGRLEAERRNLNLRGSYTKHGINAVFLESYWNSGSIKTQGRWFDNFVISTKFIGPVVCPANPNLYKTPYYGPGGLAAWEVELASDYDGDDVVFKSNVLGAVENVTISQSNGSFSGSLVGEPALSSGKTYFCRVRQKSSNGEWSDWSRWHQGFVVE</sequence>
<organism evidence="1">
    <name type="scientific">hydrothermal vent metagenome</name>
    <dbReference type="NCBI Taxonomy" id="652676"/>
    <lineage>
        <taxon>unclassified sequences</taxon>
        <taxon>metagenomes</taxon>
        <taxon>ecological metagenomes</taxon>
    </lineage>
</organism>
<accession>A0A3B0UCY9</accession>
<name>A0A3B0UCY9_9ZZZZ</name>
<gene>
    <name evidence="1" type="ORF">MNBD_BACTEROID01-1871</name>
</gene>
<proteinExistence type="predicted"/>
<evidence type="ECO:0000313" key="1">
    <source>
        <dbReference type="EMBL" id="VAW23207.1"/>
    </source>
</evidence>
<dbReference type="AlphaFoldDB" id="A0A3B0UCY9"/>
<dbReference type="InterPro" id="IPR013783">
    <property type="entry name" value="Ig-like_fold"/>
</dbReference>
<dbReference type="PROSITE" id="PS51257">
    <property type="entry name" value="PROKAR_LIPOPROTEIN"/>
    <property type="match status" value="1"/>
</dbReference>
<dbReference type="EMBL" id="UOEP01000189">
    <property type="protein sequence ID" value="VAW23207.1"/>
    <property type="molecule type" value="Genomic_DNA"/>
</dbReference>
<dbReference type="Gene3D" id="2.60.40.10">
    <property type="entry name" value="Immunoglobulins"/>
    <property type="match status" value="1"/>
</dbReference>
<dbReference type="Gene3D" id="2.60.120.200">
    <property type="match status" value="1"/>
</dbReference>
<reference evidence="1" key="1">
    <citation type="submission" date="2018-06" db="EMBL/GenBank/DDBJ databases">
        <authorList>
            <person name="Zhirakovskaya E."/>
        </authorList>
    </citation>
    <scope>NUCLEOTIDE SEQUENCE</scope>
</reference>
<protein>
    <submittedName>
        <fullName evidence="1">Uncharacterized protein</fullName>
    </submittedName>
</protein>